<evidence type="ECO:0000313" key="9">
    <source>
        <dbReference type="EMBL" id="KZC05797.1"/>
    </source>
</evidence>
<evidence type="ECO:0000259" key="8">
    <source>
        <dbReference type="PROSITE" id="PS51910"/>
    </source>
</evidence>
<dbReference type="STRING" id="178035.A0A154P1R6"/>
<dbReference type="InterPro" id="IPR050314">
    <property type="entry name" value="Glycosyl_Hydrlase_18"/>
</dbReference>
<evidence type="ECO:0000259" key="7">
    <source>
        <dbReference type="PROSITE" id="PS50940"/>
    </source>
</evidence>
<sequence>PRHNKVVACYVASWALYRPENGKFGINNLRPELCTHLIYAFAGLNHTNWTIKSLDPFKDIENGTGDYRRFTQIREDYPHLKISIAIGGWNEGSQNYSELASSPVRRNRFVNSVVEFLREYRFNGFDLDWEFPGSRGGMPVHFMQYIDLYQELKEAFIKPGYVLTAAISANLGMIDAGYNIPEISKYLDHIHVMAYDYHGTWDLKVLPNSPMTSHDKLSVEDTIGHLLNKGAPANKLVLGLPMYGRTFILTTKPSSPQENPMNKTCLPDGFKGPYTGQVGFMGYNEICEVIVKDLHLWTTGWDMESSTPYAVKDDHVIVYDNPISMKTKIEYATKMNLAGVMVWSIDTDDFHGKCANLMESLDPTDSTFPLMRSINMVLANTTNRKPDDSNDNKSSSDRFLSTVVFAGHYYNEDGTPYDPYHNLHLPHDPPLYPTYHRVPRTGFSCYGLENQLWADLSTQCQAYHLCRDGRLISSHLCVNGTLFNEQFQVCDQFYNVRCGSPYGDL</sequence>
<dbReference type="Pfam" id="PF01607">
    <property type="entry name" value="CBM_14"/>
    <property type="match status" value="1"/>
</dbReference>
<dbReference type="Gene3D" id="3.10.50.10">
    <property type="match status" value="1"/>
</dbReference>
<dbReference type="GO" id="GO:0005975">
    <property type="term" value="P:carbohydrate metabolic process"/>
    <property type="evidence" value="ECO:0007669"/>
    <property type="project" value="InterPro"/>
</dbReference>
<dbReference type="AlphaFoldDB" id="A0A154P1R6"/>
<dbReference type="InterPro" id="IPR036508">
    <property type="entry name" value="Chitin-bd_dom_sf"/>
</dbReference>
<organism evidence="9 10">
    <name type="scientific">Dufourea novaeangliae</name>
    <name type="common">Sweat bee</name>
    <dbReference type="NCBI Taxonomy" id="178035"/>
    <lineage>
        <taxon>Eukaryota</taxon>
        <taxon>Metazoa</taxon>
        <taxon>Ecdysozoa</taxon>
        <taxon>Arthropoda</taxon>
        <taxon>Hexapoda</taxon>
        <taxon>Insecta</taxon>
        <taxon>Pterygota</taxon>
        <taxon>Neoptera</taxon>
        <taxon>Endopterygota</taxon>
        <taxon>Hymenoptera</taxon>
        <taxon>Apocrita</taxon>
        <taxon>Aculeata</taxon>
        <taxon>Apoidea</taxon>
        <taxon>Anthophila</taxon>
        <taxon>Halictidae</taxon>
        <taxon>Rophitinae</taxon>
        <taxon>Dufourea</taxon>
    </lineage>
</organism>
<dbReference type="PROSITE" id="PS01095">
    <property type="entry name" value="GH18_1"/>
    <property type="match status" value="1"/>
</dbReference>
<dbReference type="Gene3D" id="2.170.140.10">
    <property type="entry name" value="Chitin binding domain"/>
    <property type="match status" value="1"/>
</dbReference>
<dbReference type="SUPFAM" id="SSF57625">
    <property type="entry name" value="Invertebrate chitin-binding proteins"/>
    <property type="match status" value="1"/>
</dbReference>
<dbReference type="SMART" id="SM00494">
    <property type="entry name" value="ChtBD2"/>
    <property type="match status" value="1"/>
</dbReference>
<proteinExistence type="inferred from homology"/>
<evidence type="ECO:0000313" key="10">
    <source>
        <dbReference type="Proteomes" id="UP000076502"/>
    </source>
</evidence>
<evidence type="ECO:0000256" key="4">
    <source>
        <dbReference type="ARBA" id="ARBA00023157"/>
    </source>
</evidence>
<dbReference type="InterPro" id="IPR029070">
    <property type="entry name" value="Chitinase_insertion_sf"/>
</dbReference>
<dbReference type="PANTHER" id="PTHR11177">
    <property type="entry name" value="CHITINASE"/>
    <property type="match status" value="1"/>
</dbReference>
<dbReference type="PROSITE" id="PS51910">
    <property type="entry name" value="GH18_2"/>
    <property type="match status" value="1"/>
</dbReference>
<dbReference type="GO" id="GO:0005576">
    <property type="term" value="C:extracellular region"/>
    <property type="evidence" value="ECO:0007669"/>
    <property type="project" value="InterPro"/>
</dbReference>
<comment type="similarity">
    <text evidence="1">Belongs to the glycosyl hydrolase 18 family. Chitinase class II subfamily.</text>
</comment>
<dbReference type="PANTHER" id="PTHR11177:SF403">
    <property type="entry name" value="CHITINASE 2-RELATED"/>
    <property type="match status" value="1"/>
</dbReference>
<dbReference type="OrthoDB" id="73875at2759"/>
<dbReference type="GO" id="GO:0004568">
    <property type="term" value="F:chitinase activity"/>
    <property type="evidence" value="ECO:0007669"/>
    <property type="project" value="TreeGrafter"/>
</dbReference>
<feature type="non-terminal residue" evidence="9">
    <location>
        <position position="1"/>
    </location>
</feature>
<keyword evidence="2" id="KW-0147">Chitin-binding</keyword>
<evidence type="ECO:0000256" key="2">
    <source>
        <dbReference type="ARBA" id="ARBA00022669"/>
    </source>
</evidence>
<accession>A0A154P1R6</accession>
<dbReference type="InterPro" id="IPR017853">
    <property type="entry name" value="GH"/>
</dbReference>
<protein>
    <submittedName>
        <fullName evidence="9">Putative chitinase 2</fullName>
    </submittedName>
</protein>
<dbReference type="InterPro" id="IPR011583">
    <property type="entry name" value="Chitinase_II/V-like_cat"/>
</dbReference>
<keyword evidence="5 6" id="KW-0326">Glycosidase</keyword>
<dbReference type="GO" id="GO:0008061">
    <property type="term" value="F:chitin binding"/>
    <property type="evidence" value="ECO:0007669"/>
    <property type="project" value="UniProtKB-KW"/>
</dbReference>
<dbReference type="Pfam" id="PF00704">
    <property type="entry name" value="Glyco_hydro_18"/>
    <property type="match status" value="1"/>
</dbReference>
<keyword evidence="10" id="KW-1185">Reference proteome</keyword>
<evidence type="ECO:0000256" key="3">
    <source>
        <dbReference type="ARBA" id="ARBA00022801"/>
    </source>
</evidence>
<evidence type="ECO:0000256" key="5">
    <source>
        <dbReference type="ARBA" id="ARBA00023295"/>
    </source>
</evidence>
<evidence type="ECO:0000256" key="6">
    <source>
        <dbReference type="RuleBase" id="RU000489"/>
    </source>
</evidence>
<dbReference type="InterPro" id="IPR001579">
    <property type="entry name" value="Glyco_hydro_18_chit_AS"/>
</dbReference>
<dbReference type="Gene3D" id="3.20.20.80">
    <property type="entry name" value="Glycosidases"/>
    <property type="match status" value="1"/>
</dbReference>
<dbReference type="SUPFAM" id="SSF54556">
    <property type="entry name" value="Chitinase insertion domain"/>
    <property type="match status" value="1"/>
</dbReference>
<dbReference type="PROSITE" id="PS50940">
    <property type="entry name" value="CHIT_BIND_II"/>
    <property type="match status" value="1"/>
</dbReference>
<dbReference type="SUPFAM" id="SSF51445">
    <property type="entry name" value="(Trans)glycosidases"/>
    <property type="match status" value="1"/>
</dbReference>
<gene>
    <name evidence="9" type="ORF">WN55_04737</name>
</gene>
<dbReference type="InterPro" id="IPR001223">
    <property type="entry name" value="Glyco_hydro18_cat"/>
</dbReference>
<reference evidence="9 10" key="1">
    <citation type="submission" date="2015-07" db="EMBL/GenBank/DDBJ databases">
        <title>The genome of Dufourea novaeangliae.</title>
        <authorList>
            <person name="Pan H."/>
            <person name="Kapheim K."/>
        </authorList>
    </citation>
    <scope>NUCLEOTIDE SEQUENCE [LARGE SCALE GENOMIC DNA]</scope>
    <source>
        <strain evidence="9">0120121106</strain>
        <tissue evidence="9">Whole body</tissue>
    </source>
</reference>
<dbReference type="EMBL" id="KQ434796">
    <property type="protein sequence ID" value="KZC05797.1"/>
    <property type="molecule type" value="Genomic_DNA"/>
</dbReference>
<dbReference type="GO" id="GO:0006032">
    <property type="term" value="P:chitin catabolic process"/>
    <property type="evidence" value="ECO:0007669"/>
    <property type="project" value="TreeGrafter"/>
</dbReference>
<keyword evidence="3 6" id="KW-0378">Hydrolase</keyword>
<dbReference type="SMART" id="SM00636">
    <property type="entry name" value="Glyco_18"/>
    <property type="match status" value="1"/>
</dbReference>
<feature type="domain" description="GH18" evidence="8">
    <location>
        <begin position="5"/>
        <end position="381"/>
    </location>
</feature>
<keyword evidence="4" id="KW-1015">Disulfide bond</keyword>
<name>A0A154P1R6_DUFNO</name>
<evidence type="ECO:0000256" key="1">
    <source>
        <dbReference type="ARBA" id="ARBA00009121"/>
    </source>
</evidence>
<feature type="domain" description="Chitin-binding type-2" evidence="7">
    <location>
        <begin position="442"/>
        <end position="500"/>
    </location>
</feature>
<dbReference type="Proteomes" id="UP000076502">
    <property type="component" value="Unassembled WGS sequence"/>
</dbReference>
<dbReference type="InterPro" id="IPR002557">
    <property type="entry name" value="Chitin-bd_dom"/>
</dbReference>